<keyword evidence="3" id="KW-1185">Reference proteome</keyword>
<accession>A0A9P8PNF0</accession>
<feature type="transmembrane region" description="Helical" evidence="1">
    <location>
        <begin position="46"/>
        <end position="67"/>
    </location>
</feature>
<name>A0A9P8PNF0_WICPI</name>
<dbReference type="GO" id="GO:0005886">
    <property type="term" value="C:plasma membrane"/>
    <property type="evidence" value="ECO:0007669"/>
    <property type="project" value="TreeGrafter"/>
</dbReference>
<keyword evidence="1" id="KW-1133">Transmembrane helix</keyword>
<dbReference type="PANTHER" id="PTHR40018">
    <property type="entry name" value="[PSI+] INDUCTION PROTEIN 2"/>
    <property type="match status" value="1"/>
</dbReference>
<dbReference type="OrthoDB" id="3980401at2759"/>
<reference evidence="2" key="1">
    <citation type="journal article" date="2021" name="Open Biol.">
        <title>Shared evolutionary footprints suggest mitochondrial oxidative damage underlies multiple complex I losses in fungi.</title>
        <authorList>
            <person name="Schikora-Tamarit M.A."/>
            <person name="Marcet-Houben M."/>
            <person name="Nosek J."/>
            <person name="Gabaldon T."/>
        </authorList>
    </citation>
    <scope>NUCLEOTIDE SEQUENCE</scope>
    <source>
        <strain evidence="2">CBS2887</strain>
    </source>
</reference>
<dbReference type="GO" id="GO:0005935">
    <property type="term" value="C:cellular bud neck"/>
    <property type="evidence" value="ECO:0007669"/>
    <property type="project" value="TreeGrafter"/>
</dbReference>
<keyword evidence="1" id="KW-0472">Membrane</keyword>
<protein>
    <submittedName>
        <fullName evidence="2">Uncharacterized protein</fullName>
    </submittedName>
</protein>
<dbReference type="InterPro" id="IPR037504">
    <property type="entry name" value="PSI_induc_2"/>
</dbReference>
<keyword evidence="1" id="KW-0812">Transmembrane</keyword>
<dbReference type="EMBL" id="JAEUBG010005491">
    <property type="protein sequence ID" value="KAH3674667.1"/>
    <property type="molecule type" value="Genomic_DNA"/>
</dbReference>
<reference evidence="2" key="2">
    <citation type="submission" date="2021-01" db="EMBL/GenBank/DDBJ databases">
        <authorList>
            <person name="Schikora-Tamarit M.A."/>
        </authorList>
    </citation>
    <scope>NUCLEOTIDE SEQUENCE</scope>
    <source>
        <strain evidence="2">CBS2887</strain>
    </source>
</reference>
<dbReference type="AlphaFoldDB" id="A0A9P8PNF0"/>
<evidence type="ECO:0000313" key="2">
    <source>
        <dbReference type="EMBL" id="KAH3674667.1"/>
    </source>
</evidence>
<comment type="caution">
    <text evidence="2">The sequence shown here is derived from an EMBL/GenBank/DDBJ whole genome shotgun (WGS) entry which is preliminary data.</text>
</comment>
<sequence length="178" mass="19707">MLIALTSDQLCPSSIVHEIFKRSEIVSTAESFKSWNTCMDNKTCKIVAIVGIVVASIVLFGFIGFLIRCFCCGVQGIGEILCCCCSCCGAAERHHQEKREPPKSAYDNPFMYPPPSQQYNPNYQPHMNYAPVSQPQFHYGPGVVSDEANHGQQNGYQAHEQAYGYGQAGGHNYRGQFV</sequence>
<proteinExistence type="predicted"/>
<organism evidence="2 3">
    <name type="scientific">Wickerhamomyces pijperi</name>
    <name type="common">Yeast</name>
    <name type="synonym">Pichia pijperi</name>
    <dbReference type="NCBI Taxonomy" id="599730"/>
    <lineage>
        <taxon>Eukaryota</taxon>
        <taxon>Fungi</taxon>
        <taxon>Dikarya</taxon>
        <taxon>Ascomycota</taxon>
        <taxon>Saccharomycotina</taxon>
        <taxon>Saccharomycetes</taxon>
        <taxon>Phaffomycetales</taxon>
        <taxon>Wickerhamomycetaceae</taxon>
        <taxon>Wickerhamomyces</taxon>
    </lineage>
</organism>
<evidence type="ECO:0000256" key="1">
    <source>
        <dbReference type="SAM" id="Phobius"/>
    </source>
</evidence>
<dbReference type="Proteomes" id="UP000774326">
    <property type="component" value="Unassembled WGS sequence"/>
</dbReference>
<gene>
    <name evidence="2" type="ORF">WICPIJ_009509</name>
</gene>
<dbReference type="PANTHER" id="PTHR40018:SF1">
    <property type="entry name" value="[PSI+] INDUCTION PROTEIN 2"/>
    <property type="match status" value="1"/>
</dbReference>
<evidence type="ECO:0000313" key="3">
    <source>
        <dbReference type="Proteomes" id="UP000774326"/>
    </source>
</evidence>